<dbReference type="dictyBase" id="DDB_G0282619"/>
<dbReference type="Gene3D" id="3.40.50.720">
    <property type="entry name" value="NAD(P)-binding Rossmann-like Domain"/>
    <property type="match status" value="1"/>
</dbReference>
<evidence type="ECO:0000313" key="3">
    <source>
        <dbReference type="Proteomes" id="UP000002195"/>
    </source>
</evidence>
<dbReference type="GeneID" id="8623696"/>
<dbReference type="KEGG" id="ddi:DDB_G0282619"/>
<dbReference type="PhylomeDB" id="Q54S81"/>
<reference evidence="2 3" key="1">
    <citation type="journal article" date="2005" name="Nature">
        <title>The genome of the social amoeba Dictyostelium discoideum.</title>
        <authorList>
            <consortium name="The Dictyostelium discoideum Sequencing Consortium"/>
            <person name="Eichinger L."/>
            <person name="Pachebat J.A."/>
            <person name="Glockner G."/>
            <person name="Rajandream M.A."/>
            <person name="Sucgang R."/>
            <person name="Berriman M."/>
            <person name="Song J."/>
            <person name="Olsen R."/>
            <person name="Szafranski K."/>
            <person name="Xu Q."/>
            <person name="Tunggal B."/>
            <person name="Kummerfeld S."/>
            <person name="Madera M."/>
            <person name="Konfortov B.A."/>
            <person name="Rivero F."/>
            <person name="Bankier A.T."/>
            <person name="Lehmann R."/>
            <person name="Hamlin N."/>
            <person name="Davies R."/>
            <person name="Gaudet P."/>
            <person name="Fey P."/>
            <person name="Pilcher K."/>
            <person name="Chen G."/>
            <person name="Saunders D."/>
            <person name="Sodergren E."/>
            <person name="Davis P."/>
            <person name="Kerhornou A."/>
            <person name="Nie X."/>
            <person name="Hall N."/>
            <person name="Anjard C."/>
            <person name="Hemphill L."/>
            <person name="Bason N."/>
            <person name="Farbrother P."/>
            <person name="Desany B."/>
            <person name="Just E."/>
            <person name="Morio T."/>
            <person name="Rost R."/>
            <person name="Churcher C."/>
            <person name="Cooper J."/>
            <person name="Haydock S."/>
            <person name="van Driessche N."/>
            <person name="Cronin A."/>
            <person name="Goodhead I."/>
            <person name="Muzny D."/>
            <person name="Mourier T."/>
            <person name="Pain A."/>
            <person name="Lu M."/>
            <person name="Harper D."/>
            <person name="Lindsay R."/>
            <person name="Hauser H."/>
            <person name="James K."/>
            <person name="Quiles M."/>
            <person name="Madan Babu M."/>
            <person name="Saito T."/>
            <person name="Buchrieser C."/>
            <person name="Wardroper A."/>
            <person name="Felder M."/>
            <person name="Thangavelu M."/>
            <person name="Johnson D."/>
            <person name="Knights A."/>
            <person name="Loulseged H."/>
            <person name="Mungall K."/>
            <person name="Oliver K."/>
            <person name="Price C."/>
            <person name="Quail M.A."/>
            <person name="Urushihara H."/>
            <person name="Hernandez J."/>
            <person name="Rabbinowitsch E."/>
            <person name="Steffen D."/>
            <person name="Sanders M."/>
            <person name="Ma J."/>
            <person name="Kohara Y."/>
            <person name="Sharp S."/>
            <person name="Simmonds M."/>
            <person name="Spiegler S."/>
            <person name="Tivey A."/>
            <person name="Sugano S."/>
            <person name="White B."/>
            <person name="Walker D."/>
            <person name="Woodward J."/>
            <person name="Winckler T."/>
            <person name="Tanaka Y."/>
            <person name="Shaulsky G."/>
            <person name="Schleicher M."/>
            <person name="Weinstock G."/>
            <person name="Rosenthal A."/>
            <person name="Cox E.C."/>
            <person name="Chisholm R.L."/>
            <person name="Gibbs R."/>
            <person name="Loomis W.F."/>
            <person name="Platzer M."/>
            <person name="Kay R.R."/>
            <person name="Williams J."/>
            <person name="Dear P.H."/>
            <person name="Noegel A.A."/>
            <person name="Barrell B."/>
            <person name="Kuspa A."/>
        </authorList>
    </citation>
    <scope>NUCLEOTIDE SEQUENCE [LARGE SCALE GENOMIC DNA]</scope>
    <source>
        <strain evidence="2 3">AX4</strain>
    </source>
</reference>
<gene>
    <name evidence="2" type="ORF">DDB_G0282619</name>
</gene>
<protein>
    <recommendedName>
        <fullName evidence="1">NAD(P)-binding domain-containing protein</fullName>
    </recommendedName>
</protein>
<dbReference type="InParanoid" id="Q54S81"/>
<dbReference type="InterPro" id="IPR036291">
    <property type="entry name" value="NAD(P)-bd_dom_sf"/>
</dbReference>
<name>Q54S81_DICDI</name>
<comment type="caution">
    <text evidence="2">The sequence shown here is derived from an EMBL/GenBank/DDBJ whole genome shotgun (WGS) entry which is preliminary data.</text>
</comment>
<dbReference type="InterPro" id="IPR016040">
    <property type="entry name" value="NAD(P)-bd_dom"/>
</dbReference>
<dbReference type="OMA" id="ETWILRP"/>
<dbReference type="AlphaFoldDB" id="Q54S81"/>
<keyword evidence="3" id="KW-1185">Reference proteome</keyword>
<dbReference type="PaxDb" id="44689-DDB0204871"/>
<evidence type="ECO:0000259" key="1">
    <source>
        <dbReference type="Pfam" id="PF13460"/>
    </source>
</evidence>
<dbReference type="EMBL" id="AAFI02000047">
    <property type="protein sequence ID" value="EAL66169.1"/>
    <property type="molecule type" value="Genomic_DNA"/>
</dbReference>
<dbReference type="SUPFAM" id="SSF51735">
    <property type="entry name" value="NAD(P)-binding Rossmann-fold domains"/>
    <property type="match status" value="1"/>
</dbReference>
<dbReference type="eggNOG" id="ENOG502S8IP">
    <property type="taxonomic scope" value="Eukaryota"/>
</dbReference>
<dbReference type="HOGENOM" id="CLU_071330_0_1_1"/>
<dbReference type="Proteomes" id="UP000002195">
    <property type="component" value="Unassembled WGS sequence"/>
</dbReference>
<dbReference type="VEuPathDB" id="AmoebaDB:DDB_G0282619"/>
<organism evidence="2 3">
    <name type="scientific">Dictyostelium discoideum</name>
    <name type="common">Social amoeba</name>
    <dbReference type="NCBI Taxonomy" id="44689"/>
    <lineage>
        <taxon>Eukaryota</taxon>
        <taxon>Amoebozoa</taxon>
        <taxon>Evosea</taxon>
        <taxon>Eumycetozoa</taxon>
        <taxon>Dictyostelia</taxon>
        <taxon>Dictyosteliales</taxon>
        <taxon>Dictyosteliaceae</taxon>
        <taxon>Dictyostelium</taxon>
    </lineage>
</organism>
<feature type="domain" description="NAD(P)-binding" evidence="1">
    <location>
        <begin position="7"/>
        <end position="181"/>
    </location>
</feature>
<dbReference type="PANTHER" id="PTHR14097:SF8">
    <property type="entry name" value="NAD(P)-BINDING DOMAIN-CONTAINING PROTEIN"/>
    <property type="match status" value="1"/>
</dbReference>
<accession>Q54S81</accession>
<dbReference type="RefSeq" id="XP_640158.1">
    <property type="nucleotide sequence ID" value="XM_635066.1"/>
</dbReference>
<evidence type="ECO:0000313" key="2">
    <source>
        <dbReference type="EMBL" id="EAL66169.1"/>
    </source>
</evidence>
<proteinExistence type="predicted"/>
<dbReference type="PANTHER" id="PTHR14097">
    <property type="entry name" value="OXIDOREDUCTASE HTATIP2"/>
    <property type="match status" value="1"/>
</dbReference>
<dbReference type="SMR" id="Q54S81"/>
<dbReference type="STRING" id="44689.Q54S81"/>
<dbReference type="Pfam" id="PF13460">
    <property type="entry name" value="NAD_binding_10"/>
    <property type="match status" value="1"/>
</dbReference>
<sequence length="235" mass="26725">MNVICMGSSGFVGKEVLKQLIKNENINKITCIVRKPLTDIEDNVKTNFIIHNDFLNYSEEFLKELVQSHQACIWTIGGRRSQFPTKEEYEKVSIDYTITFANGIVNALKSKTQPPTPFTFIYCSGMGANEKANESIINRIEIETRVVKGKVERSLTEIQNSNSNIFNLLIFRPGGITENQNNFIQWLLSSFTVDLSHLSNVIINKLINSNQNTTSTTTTTTTTTIFFNKDIYNYK</sequence>